<name>A0A5E4LYH3_9HEMI</name>
<dbReference type="Gene3D" id="3.40.830.10">
    <property type="entry name" value="LigB-like"/>
    <property type="match status" value="1"/>
</dbReference>
<evidence type="ECO:0000313" key="2">
    <source>
        <dbReference type="EMBL" id="VVC24246.1"/>
    </source>
</evidence>
<dbReference type="OrthoDB" id="417112at2759"/>
<organism evidence="2 3">
    <name type="scientific">Cinara cedri</name>
    <dbReference type="NCBI Taxonomy" id="506608"/>
    <lineage>
        <taxon>Eukaryota</taxon>
        <taxon>Metazoa</taxon>
        <taxon>Ecdysozoa</taxon>
        <taxon>Arthropoda</taxon>
        <taxon>Hexapoda</taxon>
        <taxon>Insecta</taxon>
        <taxon>Pterygota</taxon>
        <taxon>Neoptera</taxon>
        <taxon>Paraneoptera</taxon>
        <taxon>Hemiptera</taxon>
        <taxon>Sternorrhyncha</taxon>
        <taxon>Aphidomorpha</taxon>
        <taxon>Aphidoidea</taxon>
        <taxon>Aphididae</taxon>
        <taxon>Lachninae</taxon>
        <taxon>Cinara</taxon>
    </lineage>
</organism>
<dbReference type="PANTHER" id="PTHR11060">
    <property type="entry name" value="PROTEIN MEMO1"/>
    <property type="match status" value="1"/>
</dbReference>
<dbReference type="Pfam" id="PF01875">
    <property type="entry name" value="Memo"/>
    <property type="match status" value="1"/>
</dbReference>
<keyword evidence="3" id="KW-1185">Reference proteome</keyword>
<dbReference type="EMBL" id="CABPRJ010000001">
    <property type="protein sequence ID" value="VVC24246.1"/>
    <property type="molecule type" value="Genomic_DNA"/>
</dbReference>
<comment type="similarity">
    <text evidence="1">Belongs to the MEMO1 family.</text>
</comment>
<gene>
    <name evidence="2" type="ORF">CINCED_3A001581</name>
</gene>
<accession>A0A5E4LYH3</accession>
<dbReference type="NCBIfam" id="TIGR04336">
    <property type="entry name" value="AmmeMemoSam_B"/>
    <property type="match status" value="1"/>
</dbReference>
<protein>
    <submittedName>
        <fullName evidence="2">MEMO1 family</fullName>
    </submittedName>
</protein>
<dbReference type="InterPro" id="IPR002737">
    <property type="entry name" value="MEMO1_fam"/>
</dbReference>
<proteinExistence type="inferred from homology"/>
<dbReference type="AlphaFoldDB" id="A0A5E4LYH3"/>
<sequence length="293" mass="33235">MAVRRASHAGSWYNESAKELGNQLENWLGAAELTHGPARAIIAPHAGYQYCGACAGFAYRQISPFVVQRIFILGPSHNVRLSGCALSSAVKYKTPFYDLQIDNEVYSELESTGKFERMSMKVDEDEHSIEMQLPYIAKVMQDYKDKFTIVPIMVGSLSTEKECYYGQIFAQYLADPKNLFIISSDFCHWGQRFRYTFYERSWGEIHQSIKTLDHKGMDTIETLQPAAFVEYLKTFSNTICGRHPISVLLQAAAHLRNSNPKMSLKFLKYAQSSQCYNLNDSSVSYASASLIME</sequence>
<dbReference type="CDD" id="cd07361">
    <property type="entry name" value="MEMO_like"/>
    <property type="match status" value="1"/>
</dbReference>
<dbReference type="PANTHER" id="PTHR11060:SF0">
    <property type="entry name" value="PROTEIN MEMO1"/>
    <property type="match status" value="1"/>
</dbReference>
<reference evidence="2 3" key="1">
    <citation type="submission" date="2019-08" db="EMBL/GenBank/DDBJ databases">
        <authorList>
            <person name="Alioto T."/>
            <person name="Alioto T."/>
            <person name="Gomez Garrido J."/>
        </authorList>
    </citation>
    <scope>NUCLEOTIDE SEQUENCE [LARGE SCALE GENOMIC DNA]</scope>
</reference>
<dbReference type="Proteomes" id="UP000325440">
    <property type="component" value="Unassembled WGS sequence"/>
</dbReference>
<dbReference type="HAMAP" id="MF_00055">
    <property type="entry name" value="MEMO1"/>
    <property type="match status" value="1"/>
</dbReference>
<evidence type="ECO:0000256" key="1">
    <source>
        <dbReference type="ARBA" id="ARBA00006315"/>
    </source>
</evidence>
<evidence type="ECO:0000313" key="3">
    <source>
        <dbReference type="Proteomes" id="UP000325440"/>
    </source>
</evidence>